<dbReference type="KEGG" id="mcos:GM418_19900"/>
<organism evidence="3 4">
    <name type="scientific">Maribellus comscasis</name>
    <dbReference type="NCBI Taxonomy" id="2681766"/>
    <lineage>
        <taxon>Bacteria</taxon>
        <taxon>Pseudomonadati</taxon>
        <taxon>Bacteroidota</taxon>
        <taxon>Bacteroidia</taxon>
        <taxon>Marinilabiliales</taxon>
        <taxon>Prolixibacteraceae</taxon>
        <taxon>Maribellus</taxon>
    </lineage>
</organism>
<reference evidence="3 4" key="1">
    <citation type="submission" date="2019-11" db="EMBL/GenBank/DDBJ databases">
        <authorList>
            <person name="Zheng R.K."/>
            <person name="Sun C.M."/>
        </authorList>
    </citation>
    <scope>NUCLEOTIDE SEQUENCE [LARGE SCALE GENOMIC DNA]</scope>
    <source>
        <strain evidence="3 4">WC007</strain>
    </source>
</reference>
<gene>
    <name evidence="3" type="ORF">GM418_19900</name>
</gene>
<dbReference type="PROSITE" id="PS51257">
    <property type="entry name" value="PROKAR_LIPOPROTEIN"/>
    <property type="match status" value="1"/>
</dbReference>
<dbReference type="Gene3D" id="1.10.620.20">
    <property type="entry name" value="Ribonucleotide Reductase, subunit A"/>
    <property type="match status" value="1"/>
</dbReference>
<accession>A0A6I6K769</accession>
<feature type="domain" description="TRASH" evidence="2">
    <location>
        <begin position="55"/>
        <end position="93"/>
    </location>
</feature>
<dbReference type="InterPro" id="IPR009078">
    <property type="entry name" value="Ferritin-like_SF"/>
</dbReference>
<dbReference type="AlphaFoldDB" id="A0A6I6K769"/>
<dbReference type="EMBL" id="CP046401">
    <property type="protein sequence ID" value="QGY45854.1"/>
    <property type="molecule type" value="Genomic_DNA"/>
</dbReference>
<dbReference type="InterPro" id="IPR012348">
    <property type="entry name" value="RNR-like"/>
</dbReference>
<keyword evidence="1" id="KW-0812">Transmembrane</keyword>
<dbReference type="Proteomes" id="UP000428260">
    <property type="component" value="Chromosome"/>
</dbReference>
<evidence type="ECO:0000313" key="3">
    <source>
        <dbReference type="EMBL" id="QGY45854.1"/>
    </source>
</evidence>
<proteinExistence type="predicted"/>
<evidence type="ECO:0000256" key="1">
    <source>
        <dbReference type="SAM" id="Phobius"/>
    </source>
</evidence>
<name>A0A6I6K769_9BACT</name>
<dbReference type="SUPFAM" id="SSF47240">
    <property type="entry name" value="Ferritin-like"/>
    <property type="match status" value="1"/>
</dbReference>
<keyword evidence="4" id="KW-1185">Reference proteome</keyword>
<feature type="transmembrane region" description="Helical" evidence="1">
    <location>
        <begin position="12"/>
        <end position="34"/>
    </location>
</feature>
<dbReference type="Pfam" id="PF04945">
    <property type="entry name" value="YHS"/>
    <property type="match status" value="1"/>
</dbReference>
<dbReference type="RefSeq" id="WP_158868994.1">
    <property type="nucleotide sequence ID" value="NZ_CP046401.1"/>
</dbReference>
<keyword evidence="1" id="KW-0472">Membrane</keyword>
<sequence length="129" mass="14559">MKKSKLKKGRNSGLKIVSFLAITFFMSSCMTMGIGHLSPTQYQYQNHPNEISYADPVCGNLIEQVSEDLSYEYGGTTYYFHSSDCLNEFMQAPENYIANNNINNHRNNYGMMWGLGAAAMVGMMLLMIL</sequence>
<dbReference type="InterPro" id="IPR007029">
    <property type="entry name" value="YHS_dom"/>
</dbReference>
<dbReference type="SMART" id="SM00746">
    <property type="entry name" value="TRASH"/>
    <property type="match status" value="1"/>
</dbReference>
<protein>
    <submittedName>
        <fullName evidence="3">YHS domain-containing protein</fullName>
    </submittedName>
</protein>
<evidence type="ECO:0000313" key="4">
    <source>
        <dbReference type="Proteomes" id="UP000428260"/>
    </source>
</evidence>
<dbReference type="InterPro" id="IPR011017">
    <property type="entry name" value="TRASH_dom"/>
</dbReference>
<feature type="transmembrane region" description="Helical" evidence="1">
    <location>
        <begin position="109"/>
        <end position="128"/>
    </location>
</feature>
<evidence type="ECO:0000259" key="2">
    <source>
        <dbReference type="SMART" id="SM00746"/>
    </source>
</evidence>
<dbReference type="GO" id="GO:0016491">
    <property type="term" value="F:oxidoreductase activity"/>
    <property type="evidence" value="ECO:0007669"/>
    <property type="project" value="InterPro"/>
</dbReference>
<keyword evidence="1" id="KW-1133">Transmembrane helix</keyword>